<dbReference type="AlphaFoldDB" id="A0A5N5P0B7"/>
<sequence length="138" mass="15652">MNPLMQKDCQRKSWAALLSLVGREIRRSKLRKLGIQRTMTMETKHEEMAHDEKYAGYAPETADETVKYYDVDGASYKSDSYDEVKFSAEIHTSVSLPPSYIMGSSGQSDASLCFSRDAFSILFIHRVEPKHPILLGID</sequence>
<protein>
    <submittedName>
        <fullName evidence="1">Uncharacterized protein</fullName>
    </submittedName>
</protein>
<evidence type="ECO:0000313" key="2">
    <source>
        <dbReference type="Proteomes" id="UP000326939"/>
    </source>
</evidence>
<name>A0A5N5P0B7_9ROSI</name>
<proteinExistence type="predicted"/>
<organism evidence="1 2">
    <name type="scientific">Salix brachista</name>
    <dbReference type="NCBI Taxonomy" id="2182728"/>
    <lineage>
        <taxon>Eukaryota</taxon>
        <taxon>Viridiplantae</taxon>
        <taxon>Streptophyta</taxon>
        <taxon>Embryophyta</taxon>
        <taxon>Tracheophyta</taxon>
        <taxon>Spermatophyta</taxon>
        <taxon>Magnoliopsida</taxon>
        <taxon>eudicotyledons</taxon>
        <taxon>Gunneridae</taxon>
        <taxon>Pentapetalae</taxon>
        <taxon>rosids</taxon>
        <taxon>fabids</taxon>
        <taxon>Malpighiales</taxon>
        <taxon>Salicaceae</taxon>
        <taxon>Saliceae</taxon>
        <taxon>Salix</taxon>
    </lineage>
</organism>
<comment type="caution">
    <text evidence="1">The sequence shown here is derived from an EMBL/GenBank/DDBJ whole genome shotgun (WGS) entry which is preliminary data.</text>
</comment>
<keyword evidence="2" id="KW-1185">Reference proteome</keyword>
<evidence type="ECO:0000313" key="1">
    <source>
        <dbReference type="EMBL" id="KAB5572819.1"/>
    </source>
</evidence>
<gene>
    <name evidence="1" type="ORF">DKX38_000013</name>
</gene>
<reference evidence="2" key="1">
    <citation type="journal article" date="2019" name="Gigascience">
        <title>De novo genome assembly of the endangered Acer yangbiense, a plant species with extremely small populations endemic to Yunnan Province, China.</title>
        <authorList>
            <person name="Yang J."/>
            <person name="Wariss H.M."/>
            <person name="Tao L."/>
            <person name="Zhang R."/>
            <person name="Yun Q."/>
            <person name="Hollingsworth P."/>
            <person name="Dao Z."/>
            <person name="Luo G."/>
            <person name="Guo H."/>
            <person name="Ma Y."/>
            <person name="Sun W."/>
        </authorList>
    </citation>
    <scope>NUCLEOTIDE SEQUENCE [LARGE SCALE GENOMIC DNA]</scope>
    <source>
        <strain evidence="2">cv. br00</strain>
    </source>
</reference>
<accession>A0A5N5P0B7</accession>
<dbReference type="EMBL" id="VDCV01000001">
    <property type="protein sequence ID" value="KAB5572819.1"/>
    <property type="molecule type" value="Genomic_DNA"/>
</dbReference>
<dbReference type="Proteomes" id="UP000326939">
    <property type="component" value="Chromosome 1"/>
</dbReference>